<feature type="repeat" description="TPR" evidence="3">
    <location>
        <begin position="113"/>
        <end position="146"/>
    </location>
</feature>
<dbReference type="Pfam" id="PF13432">
    <property type="entry name" value="TPR_16"/>
    <property type="match status" value="1"/>
</dbReference>
<evidence type="ECO:0000256" key="3">
    <source>
        <dbReference type="PROSITE-ProRule" id="PRU00339"/>
    </source>
</evidence>
<dbReference type="PROSITE" id="PS50293">
    <property type="entry name" value="TPR_REGION"/>
    <property type="match status" value="1"/>
</dbReference>
<dbReference type="InterPro" id="IPR011990">
    <property type="entry name" value="TPR-like_helical_dom_sf"/>
</dbReference>
<dbReference type="PANTHER" id="PTHR44858">
    <property type="entry name" value="TETRATRICOPEPTIDE REPEAT PROTEIN 6"/>
    <property type="match status" value="1"/>
</dbReference>
<feature type="repeat" description="TPR" evidence="3">
    <location>
        <begin position="181"/>
        <end position="214"/>
    </location>
</feature>
<accession>A0AA97AMW4</accession>
<feature type="compositionally biased region" description="Polar residues" evidence="4">
    <location>
        <begin position="54"/>
        <end position="70"/>
    </location>
</feature>
<dbReference type="AlphaFoldDB" id="A0AA97AMW4"/>
<proteinExistence type="predicted"/>
<dbReference type="PROSITE" id="PS50005">
    <property type="entry name" value="TPR"/>
    <property type="match status" value="3"/>
</dbReference>
<keyword evidence="1" id="KW-0677">Repeat</keyword>
<dbReference type="Pfam" id="PF00515">
    <property type="entry name" value="TPR_1"/>
    <property type="match status" value="1"/>
</dbReference>
<feature type="compositionally biased region" description="Polar residues" evidence="4">
    <location>
        <begin position="28"/>
        <end position="42"/>
    </location>
</feature>
<feature type="repeat" description="TPR" evidence="3">
    <location>
        <begin position="147"/>
        <end position="180"/>
    </location>
</feature>
<evidence type="ECO:0000256" key="1">
    <source>
        <dbReference type="ARBA" id="ARBA00022737"/>
    </source>
</evidence>
<gene>
    <name evidence="5" type="ORF">HJG54_27190</name>
</gene>
<dbReference type="SUPFAM" id="SSF48452">
    <property type="entry name" value="TPR-like"/>
    <property type="match status" value="1"/>
</dbReference>
<dbReference type="RefSeq" id="WP_316432351.1">
    <property type="nucleotide sequence ID" value="NZ_CP053586.1"/>
</dbReference>
<dbReference type="EMBL" id="CP053586">
    <property type="protein sequence ID" value="WNZ26147.1"/>
    <property type="molecule type" value="Genomic_DNA"/>
</dbReference>
<dbReference type="SMART" id="SM00028">
    <property type="entry name" value="TPR"/>
    <property type="match status" value="5"/>
</dbReference>
<dbReference type="PANTHER" id="PTHR44858:SF1">
    <property type="entry name" value="UDP-N-ACETYLGLUCOSAMINE--PEPTIDE N-ACETYLGLUCOSAMINYLTRANSFERASE SPINDLY-RELATED"/>
    <property type="match status" value="1"/>
</dbReference>
<feature type="compositionally biased region" description="Polar residues" evidence="4">
    <location>
        <begin position="1"/>
        <end position="15"/>
    </location>
</feature>
<dbReference type="InterPro" id="IPR019734">
    <property type="entry name" value="TPR_rpt"/>
</dbReference>
<protein>
    <submittedName>
        <fullName evidence="5">Tetratricopeptide repeat protein</fullName>
    </submittedName>
</protein>
<evidence type="ECO:0000256" key="4">
    <source>
        <dbReference type="SAM" id="MobiDB-lite"/>
    </source>
</evidence>
<evidence type="ECO:0000256" key="2">
    <source>
        <dbReference type="ARBA" id="ARBA00022803"/>
    </source>
</evidence>
<feature type="region of interest" description="Disordered" evidence="4">
    <location>
        <begin position="1"/>
        <end position="70"/>
    </location>
</feature>
<evidence type="ECO:0000313" key="5">
    <source>
        <dbReference type="EMBL" id="WNZ26147.1"/>
    </source>
</evidence>
<organism evidence="5">
    <name type="scientific">Leptolyngbya sp. NK1-12</name>
    <dbReference type="NCBI Taxonomy" id="2547451"/>
    <lineage>
        <taxon>Bacteria</taxon>
        <taxon>Bacillati</taxon>
        <taxon>Cyanobacteriota</taxon>
        <taxon>Cyanophyceae</taxon>
        <taxon>Leptolyngbyales</taxon>
        <taxon>Leptolyngbyaceae</taxon>
        <taxon>Leptolyngbya group</taxon>
        <taxon>Leptolyngbya</taxon>
    </lineage>
</organism>
<dbReference type="Gene3D" id="1.25.40.10">
    <property type="entry name" value="Tetratricopeptide repeat domain"/>
    <property type="match status" value="2"/>
</dbReference>
<name>A0AA97AMW4_9CYAN</name>
<sequence length="277" mass="31658">MNRSSVNQNKQANQSKRADQAGRAVRVSAQSRQVARQHTRQLAQDAPSHLQKRWQPQQNKTNIHQQKQSVLRLSSAEQETILRQRALAEAQHGNHIEAIAIFSELIDRNPQNANHYSNRGLVYFQSGQPAAAIADYNRAIELNPRLDSAYNNRANYYAAQGKFLEAILDYDIALDLNPANVRAWINQGITFRELEMYDRALESFDLALCLGKLEGHIYAERGRTYHLRGDWNCAIGDYRRALEKLAQPSPNFDNSGLRLYLQVESWLDELLSPLHPN</sequence>
<keyword evidence="2 3" id="KW-0802">TPR repeat</keyword>
<dbReference type="InterPro" id="IPR050498">
    <property type="entry name" value="Ycf3"/>
</dbReference>
<reference evidence="5" key="1">
    <citation type="submission" date="2020-05" db="EMBL/GenBank/DDBJ databases">
        <authorList>
            <person name="Zhu T."/>
            <person name="Keshari N."/>
            <person name="Lu X."/>
        </authorList>
    </citation>
    <scope>NUCLEOTIDE SEQUENCE</scope>
    <source>
        <strain evidence="5">NK1-12</strain>
    </source>
</reference>